<keyword evidence="2" id="KW-1185">Reference proteome</keyword>
<protein>
    <submittedName>
        <fullName evidence="1">Uncharacterized protein</fullName>
    </submittedName>
</protein>
<gene>
    <name evidence="1" type="ORF">M8818_001332</name>
</gene>
<proteinExistence type="predicted"/>
<evidence type="ECO:0000313" key="1">
    <source>
        <dbReference type="EMBL" id="KAK8217574.1"/>
    </source>
</evidence>
<organism evidence="1 2">
    <name type="scientific">Zalaria obscura</name>
    <dbReference type="NCBI Taxonomy" id="2024903"/>
    <lineage>
        <taxon>Eukaryota</taxon>
        <taxon>Fungi</taxon>
        <taxon>Dikarya</taxon>
        <taxon>Ascomycota</taxon>
        <taxon>Pezizomycotina</taxon>
        <taxon>Dothideomycetes</taxon>
        <taxon>Dothideomycetidae</taxon>
        <taxon>Dothideales</taxon>
        <taxon>Zalariaceae</taxon>
        <taxon>Zalaria</taxon>
    </lineage>
</organism>
<name>A0ACC3SLZ2_9PEZI</name>
<dbReference type="Proteomes" id="UP001320706">
    <property type="component" value="Unassembled WGS sequence"/>
</dbReference>
<comment type="caution">
    <text evidence="1">The sequence shown here is derived from an EMBL/GenBank/DDBJ whole genome shotgun (WGS) entry which is preliminary data.</text>
</comment>
<dbReference type="EMBL" id="JAMKPW020000005">
    <property type="protein sequence ID" value="KAK8217574.1"/>
    <property type="molecule type" value="Genomic_DNA"/>
</dbReference>
<evidence type="ECO:0000313" key="2">
    <source>
        <dbReference type="Proteomes" id="UP001320706"/>
    </source>
</evidence>
<accession>A0ACC3SLZ2</accession>
<sequence length="254" mass="28278">MSSTNANTNGVPNGTNGISPKIILYTNHGCPFAHRAHIALKELGLPYEEVIIDLDKPREPWYLEINPRGLVPSIKYSNGILSDEVITESAIVAQFLADSFPSHLLPASHSSPTAALTRARIAFFTDTWNTKVQSYMYPIFKAEGAEKEEQVDACVAAIEKEIEPLLAEAKPFFGGSEKLTLAEAIVAPFLLRFYACSNGDLMPKSFKERMQKLPNFGKWADQVLSQESVLYIWDEEKVISRTTQRIAKMKQAAK</sequence>
<reference evidence="1" key="1">
    <citation type="submission" date="2024-02" db="EMBL/GenBank/DDBJ databases">
        <title>Metagenome Assembled Genome of Zalaria obscura JY119.</title>
        <authorList>
            <person name="Vighnesh L."/>
            <person name="Jagadeeshwari U."/>
            <person name="Venkata Ramana C."/>
            <person name="Sasikala C."/>
        </authorList>
    </citation>
    <scope>NUCLEOTIDE SEQUENCE</scope>
    <source>
        <strain evidence="1">JY119</strain>
    </source>
</reference>